<dbReference type="SUPFAM" id="SSF55315">
    <property type="entry name" value="L30e-like"/>
    <property type="match status" value="1"/>
</dbReference>
<gene>
    <name evidence="2" type="primary">txxe 446</name>
    <name evidence="2" type="ORF">TXXE_01670</name>
</gene>
<dbReference type="InterPro" id="IPR004038">
    <property type="entry name" value="Ribosomal_eL8/eL30/eS12/Gad45"/>
</dbReference>
<evidence type="ECO:0000313" key="3">
    <source>
        <dbReference type="Proteomes" id="UP000681526"/>
    </source>
</evidence>
<dbReference type="EMBL" id="CAJRAY010000006">
    <property type="protein sequence ID" value="CAG5077704.1"/>
    <property type="molecule type" value="Genomic_DNA"/>
</dbReference>
<evidence type="ECO:0000259" key="1">
    <source>
        <dbReference type="Pfam" id="PF01248"/>
    </source>
</evidence>
<keyword evidence="2" id="KW-0689">Ribosomal protein</keyword>
<dbReference type="InterPro" id="IPR029064">
    <property type="entry name" value="Ribosomal_eL30-like_sf"/>
</dbReference>
<organism evidence="2 3">
    <name type="scientific">Thermobacillus xylanilyticus</name>
    <dbReference type="NCBI Taxonomy" id="76633"/>
    <lineage>
        <taxon>Bacteria</taxon>
        <taxon>Bacillati</taxon>
        <taxon>Bacillota</taxon>
        <taxon>Bacilli</taxon>
        <taxon>Bacillales</taxon>
        <taxon>Paenibacillaceae</taxon>
        <taxon>Thermobacillus</taxon>
    </lineage>
</organism>
<dbReference type="Pfam" id="PF01248">
    <property type="entry name" value="Ribosomal_L7Ae"/>
    <property type="match status" value="1"/>
</dbReference>
<proteinExistence type="predicted"/>
<dbReference type="Proteomes" id="UP000681526">
    <property type="component" value="Unassembled WGS sequence"/>
</dbReference>
<dbReference type="Gene3D" id="3.30.1330.30">
    <property type="match status" value="1"/>
</dbReference>
<sequence>MKMMRDPARALNALGMAARAGKLASGDETVLRAIRSGKAKLVVVAADASDKAKKKYGDKCRAYGVKRVEAFDRRTLGAAIGKAERVVVAVLDAGLAALVADRLGELSEVEDIE</sequence>
<comment type="caution">
    <text evidence="2">The sequence shown here is derived from an EMBL/GenBank/DDBJ whole genome shotgun (WGS) entry which is preliminary data.</text>
</comment>
<keyword evidence="3" id="KW-1185">Reference proteome</keyword>
<evidence type="ECO:0000313" key="2">
    <source>
        <dbReference type="EMBL" id="CAG5077704.1"/>
    </source>
</evidence>
<dbReference type="GO" id="GO:1990904">
    <property type="term" value="C:ribonucleoprotein complex"/>
    <property type="evidence" value="ECO:0007669"/>
    <property type="project" value="UniProtKB-KW"/>
</dbReference>
<keyword evidence="2" id="KW-0687">Ribonucleoprotein</keyword>
<dbReference type="GO" id="GO:0005840">
    <property type="term" value="C:ribosome"/>
    <property type="evidence" value="ECO:0007669"/>
    <property type="project" value="UniProtKB-KW"/>
</dbReference>
<feature type="domain" description="Ribosomal protein eL8/eL30/eS12/Gadd45" evidence="1">
    <location>
        <begin position="11"/>
        <end position="94"/>
    </location>
</feature>
<accession>A0ABM8UZX2</accession>
<name>A0ABM8UZX2_THEXY</name>
<protein>
    <submittedName>
        <fullName evidence="2">Ribosomal protein L7Ae/L30e/S12e/Gadd45, 13 kDa ribonucleoprotein-associated protein</fullName>
    </submittedName>
</protein>
<reference evidence="2 3" key="1">
    <citation type="submission" date="2021-04" db="EMBL/GenBank/DDBJ databases">
        <authorList>
            <person name="Rakotoarivonina H."/>
        </authorList>
    </citation>
    <scope>NUCLEOTIDE SEQUENCE [LARGE SCALE GENOMIC DNA]</scope>
    <source>
        <strain evidence="2 3">XE</strain>
    </source>
</reference>